<reference evidence="13 14" key="1">
    <citation type="journal article" date="2016" name="Proc. Natl. Acad. Sci. U.S.A.">
        <title>Comparative genomics of biotechnologically important yeasts.</title>
        <authorList>
            <person name="Riley R."/>
            <person name="Haridas S."/>
            <person name="Wolfe K.H."/>
            <person name="Lopes M.R."/>
            <person name="Hittinger C.T."/>
            <person name="Goeker M."/>
            <person name="Salamov A.A."/>
            <person name="Wisecaver J.H."/>
            <person name="Long T.M."/>
            <person name="Calvey C.H."/>
            <person name="Aerts A.L."/>
            <person name="Barry K.W."/>
            <person name="Choi C."/>
            <person name="Clum A."/>
            <person name="Coughlan A.Y."/>
            <person name="Deshpande S."/>
            <person name="Douglass A.P."/>
            <person name="Hanson S.J."/>
            <person name="Klenk H.-P."/>
            <person name="LaButti K.M."/>
            <person name="Lapidus A."/>
            <person name="Lindquist E.A."/>
            <person name="Lipzen A.M."/>
            <person name="Meier-Kolthoff J.P."/>
            <person name="Ohm R.A."/>
            <person name="Otillar R.P."/>
            <person name="Pangilinan J.L."/>
            <person name="Peng Y."/>
            <person name="Rokas A."/>
            <person name="Rosa C.A."/>
            <person name="Scheuner C."/>
            <person name="Sibirny A.A."/>
            <person name="Slot J.C."/>
            <person name="Stielow J.B."/>
            <person name="Sun H."/>
            <person name="Kurtzman C.P."/>
            <person name="Blackwell M."/>
            <person name="Grigoriev I.V."/>
            <person name="Jeffries T.W."/>
        </authorList>
    </citation>
    <scope>NUCLEOTIDE SEQUENCE [LARGE SCALE GENOMIC DNA]</scope>
    <source>
        <strain evidence="13 14">DSM 6958</strain>
    </source>
</reference>
<sequence length="362" mass="39677">MERLIAESTIRPFSPSEIDTKEASLEPIHIDSGVQDRPRVHVGGRKSKLAVVQTKIVAAELQKVHPDLSFPVLAISTLGDQVQGRPLYAFGGKALWTKELETLLLEENPTHEDEHLDMIVHSLKDMPTSLPEGCILGAILKREDPRDALVMKAGSPHKLLRDLPPNAIVGTSSIRRSAQLKKNYPHLQFESVRGNVITRLAKLDATESPYACLILAVAGLVRLGLGYRITSHLQAPDMYHAVGQGALGIECRANDQHTLDILKPITDKTATITCLAERALMRTLEGGCSVPIGVESAYNLETKVLFLEGVVISVDGQTHVQQKIERVVESEEEADSVGRDLAQLLIKCGAKDILDEIHQDMK</sequence>
<evidence type="ECO:0000256" key="10">
    <source>
        <dbReference type="ARBA" id="ARBA00033064"/>
    </source>
</evidence>
<keyword evidence="8" id="KW-0627">Porphyrin biosynthesis</keyword>
<dbReference type="InterPro" id="IPR036803">
    <property type="entry name" value="Porphobilinogen_deaminase_C_sf"/>
</dbReference>
<proteinExistence type="inferred from homology"/>
<protein>
    <recommendedName>
        <fullName evidence="5">Porphobilinogen deaminase</fullName>
        <ecNumber evidence="4">2.5.1.61</ecNumber>
    </recommendedName>
    <alternativeName>
        <fullName evidence="10">Hydroxymethylbilane synthase</fullName>
    </alternativeName>
    <alternativeName>
        <fullName evidence="9">Pre-uroporphyrinogen synthase</fullName>
    </alternativeName>
</protein>
<dbReference type="Pfam" id="PF03900">
    <property type="entry name" value="Porphobil_deamC"/>
    <property type="match status" value="1"/>
</dbReference>
<evidence type="ECO:0000256" key="1">
    <source>
        <dbReference type="ARBA" id="ARBA00001916"/>
    </source>
</evidence>
<dbReference type="InterPro" id="IPR000860">
    <property type="entry name" value="HemC"/>
</dbReference>
<comment type="similarity">
    <text evidence="3">Belongs to the HMBS family.</text>
</comment>
<dbReference type="EC" id="2.5.1.61" evidence="4"/>
<dbReference type="FunFam" id="3.40.190.10:FF:000005">
    <property type="entry name" value="Porphobilinogen deaminase"/>
    <property type="match status" value="1"/>
</dbReference>
<dbReference type="GO" id="GO:0006782">
    <property type="term" value="P:protoporphyrinogen IX biosynthetic process"/>
    <property type="evidence" value="ECO:0007669"/>
    <property type="project" value="UniProtKB-UniPathway"/>
</dbReference>
<evidence type="ECO:0000256" key="2">
    <source>
        <dbReference type="ARBA" id="ARBA00004735"/>
    </source>
</evidence>
<evidence type="ECO:0000259" key="11">
    <source>
        <dbReference type="Pfam" id="PF01379"/>
    </source>
</evidence>
<dbReference type="UniPathway" id="UPA00251">
    <property type="reaction ID" value="UER00319"/>
</dbReference>
<dbReference type="InterPro" id="IPR022419">
    <property type="entry name" value="Porphobilin_deaminase_cofac_BS"/>
</dbReference>
<dbReference type="PRINTS" id="PR00151">
    <property type="entry name" value="PORPHBDMNASE"/>
</dbReference>
<dbReference type="AlphaFoldDB" id="A0A1E3PQK8"/>
<dbReference type="Pfam" id="PF01379">
    <property type="entry name" value="Porphobil_deam"/>
    <property type="match status" value="1"/>
</dbReference>
<dbReference type="GO" id="GO:0004418">
    <property type="term" value="F:hydroxymethylbilane synthase activity"/>
    <property type="evidence" value="ECO:0007669"/>
    <property type="project" value="UniProtKB-EC"/>
</dbReference>
<dbReference type="PANTHER" id="PTHR11557:SF0">
    <property type="entry name" value="PORPHOBILINOGEN DEAMINASE"/>
    <property type="match status" value="1"/>
</dbReference>
<dbReference type="STRING" id="857566.A0A1E3PQK8"/>
<name>A0A1E3PQK8_9ASCO</name>
<dbReference type="InterPro" id="IPR022417">
    <property type="entry name" value="Porphobilin_deaminase_N"/>
</dbReference>
<feature type="domain" description="Porphobilinogen deaminase N-terminal" evidence="11">
    <location>
        <begin position="40"/>
        <end position="258"/>
    </location>
</feature>
<dbReference type="EMBL" id="KV454407">
    <property type="protein sequence ID" value="ODQ67590.1"/>
    <property type="molecule type" value="Genomic_DNA"/>
</dbReference>
<gene>
    <name evidence="13" type="ORF">NADFUDRAFT_40739</name>
</gene>
<dbReference type="NCBIfam" id="TIGR00212">
    <property type="entry name" value="hemC"/>
    <property type="match status" value="1"/>
</dbReference>
<dbReference type="SUPFAM" id="SSF54782">
    <property type="entry name" value="Porphobilinogen deaminase (hydroxymethylbilane synthase), C-terminal domain"/>
    <property type="match status" value="1"/>
</dbReference>
<comment type="cofactor">
    <cofactor evidence="1">
        <name>dipyrromethane</name>
        <dbReference type="ChEBI" id="CHEBI:60342"/>
    </cofactor>
</comment>
<evidence type="ECO:0000256" key="4">
    <source>
        <dbReference type="ARBA" id="ARBA00012655"/>
    </source>
</evidence>
<keyword evidence="14" id="KW-1185">Reference proteome</keyword>
<dbReference type="Gene3D" id="3.40.190.10">
    <property type="entry name" value="Periplasmic binding protein-like II"/>
    <property type="match status" value="2"/>
</dbReference>
<dbReference type="SUPFAM" id="SSF53850">
    <property type="entry name" value="Periplasmic binding protein-like II"/>
    <property type="match status" value="1"/>
</dbReference>
<keyword evidence="6" id="KW-0808">Transferase</keyword>
<dbReference type="FunFam" id="3.30.160.40:FF:000002">
    <property type="entry name" value="Porphobilinogen deaminase"/>
    <property type="match status" value="1"/>
</dbReference>
<dbReference type="PANTHER" id="PTHR11557">
    <property type="entry name" value="PORPHOBILINOGEN DEAMINASE"/>
    <property type="match status" value="1"/>
</dbReference>
<evidence type="ECO:0000259" key="12">
    <source>
        <dbReference type="Pfam" id="PF03900"/>
    </source>
</evidence>
<dbReference type="PIRSF" id="PIRSF001438">
    <property type="entry name" value="4pyrrol_synth_OHMeBilane_synth"/>
    <property type="match status" value="1"/>
</dbReference>
<evidence type="ECO:0000256" key="3">
    <source>
        <dbReference type="ARBA" id="ARBA00005638"/>
    </source>
</evidence>
<evidence type="ECO:0000256" key="5">
    <source>
        <dbReference type="ARBA" id="ARBA00016519"/>
    </source>
</evidence>
<dbReference type="Gene3D" id="3.30.160.40">
    <property type="entry name" value="Porphobilinogen deaminase, C-terminal domain"/>
    <property type="match status" value="1"/>
</dbReference>
<dbReference type="Proteomes" id="UP000095009">
    <property type="component" value="Unassembled WGS sequence"/>
</dbReference>
<dbReference type="InterPro" id="IPR022418">
    <property type="entry name" value="Porphobilinogen_deaminase_C"/>
</dbReference>
<accession>A0A1E3PQK8</accession>
<evidence type="ECO:0000313" key="14">
    <source>
        <dbReference type="Proteomes" id="UP000095009"/>
    </source>
</evidence>
<evidence type="ECO:0000256" key="9">
    <source>
        <dbReference type="ARBA" id="ARBA00030685"/>
    </source>
</evidence>
<evidence type="ECO:0000256" key="7">
    <source>
        <dbReference type="ARBA" id="ARBA00023133"/>
    </source>
</evidence>
<dbReference type="OrthoDB" id="564646at2759"/>
<dbReference type="GO" id="GO:0005737">
    <property type="term" value="C:cytoplasm"/>
    <property type="evidence" value="ECO:0007669"/>
    <property type="project" value="TreeGrafter"/>
</dbReference>
<evidence type="ECO:0000256" key="8">
    <source>
        <dbReference type="ARBA" id="ARBA00023244"/>
    </source>
</evidence>
<organism evidence="13 14">
    <name type="scientific">Nadsonia fulvescens var. elongata DSM 6958</name>
    <dbReference type="NCBI Taxonomy" id="857566"/>
    <lineage>
        <taxon>Eukaryota</taxon>
        <taxon>Fungi</taxon>
        <taxon>Dikarya</taxon>
        <taxon>Ascomycota</taxon>
        <taxon>Saccharomycotina</taxon>
        <taxon>Dipodascomycetes</taxon>
        <taxon>Dipodascales</taxon>
        <taxon>Dipodascales incertae sedis</taxon>
        <taxon>Nadsonia</taxon>
    </lineage>
</organism>
<evidence type="ECO:0000256" key="6">
    <source>
        <dbReference type="ARBA" id="ARBA00022679"/>
    </source>
</evidence>
<evidence type="ECO:0000313" key="13">
    <source>
        <dbReference type="EMBL" id="ODQ67590.1"/>
    </source>
</evidence>
<keyword evidence="7" id="KW-0350">Heme biosynthesis</keyword>
<dbReference type="CDD" id="cd13645">
    <property type="entry name" value="PBP2_HuPBGD_like"/>
    <property type="match status" value="1"/>
</dbReference>
<dbReference type="PROSITE" id="PS00533">
    <property type="entry name" value="PORPHOBILINOGEN_DEAM"/>
    <property type="match status" value="1"/>
</dbReference>
<feature type="domain" description="Porphobilinogen deaminase C-terminal" evidence="12">
    <location>
        <begin position="272"/>
        <end position="346"/>
    </location>
</feature>
<comment type="pathway">
    <text evidence="2">Porphyrin-containing compound metabolism; protoporphyrin-IX biosynthesis; coproporphyrinogen-III from 5-aminolevulinate: step 2/4.</text>
</comment>